<feature type="domain" description="SOCS box" evidence="1">
    <location>
        <begin position="339"/>
        <end position="380"/>
    </location>
</feature>
<evidence type="ECO:0000313" key="2">
    <source>
        <dbReference type="EMBL" id="GBM36221.1"/>
    </source>
</evidence>
<dbReference type="AlphaFoldDB" id="A0A4Y2F4Z8"/>
<keyword evidence="3" id="KW-1185">Reference proteome</keyword>
<sequence>MTSYTFNESEYEAFQIESARDVVSCSFIVQRSLTPLDLNACEYMLMRRSVFTEEGYRKMCQPSRWSLYTLHLDLPRDMERSLRIAVPYESNRYRTFHLGVASVSEWVYNRDLAPVIVNDIKLANNKMEKLRRYLNVMKLLKLDRHRITSNFIFDSIIHVLFPDCLDSNLVVEFAVTFSFYSWIFYRESPDIVGYVLEHARRIRYNIWASLEYPINACIIFHTTGNIGKLLEYGTVLRTKCCVYMEMLSEFLEVRRIVRRSISERRIFLLIQLLYVFTYNRTSWAELRCIWRSIPDPYLSGKEIYFAFGRVVTSTYFYDLIEYYNSAIVEEYIQIENAAPRSLRHLSRVAVRNILSSNFQLPHGISQLGLGHILESFLKLEC</sequence>
<comment type="caution">
    <text evidence="2">The sequence shown here is derived from an EMBL/GenBank/DDBJ whole genome shotgun (WGS) entry which is preliminary data.</text>
</comment>
<accession>A0A4Y2F4Z8</accession>
<organism evidence="2 3">
    <name type="scientific">Araneus ventricosus</name>
    <name type="common">Orbweaver spider</name>
    <name type="synonym">Epeira ventricosa</name>
    <dbReference type="NCBI Taxonomy" id="182803"/>
    <lineage>
        <taxon>Eukaryota</taxon>
        <taxon>Metazoa</taxon>
        <taxon>Ecdysozoa</taxon>
        <taxon>Arthropoda</taxon>
        <taxon>Chelicerata</taxon>
        <taxon>Arachnida</taxon>
        <taxon>Araneae</taxon>
        <taxon>Araneomorphae</taxon>
        <taxon>Entelegynae</taxon>
        <taxon>Araneoidea</taxon>
        <taxon>Araneidae</taxon>
        <taxon>Araneus</taxon>
    </lineage>
</organism>
<dbReference type="InterPro" id="IPR001496">
    <property type="entry name" value="SOCS_box"/>
</dbReference>
<reference evidence="2 3" key="1">
    <citation type="journal article" date="2019" name="Sci. Rep.">
        <title>Orb-weaving spider Araneus ventricosus genome elucidates the spidroin gene catalogue.</title>
        <authorList>
            <person name="Kono N."/>
            <person name="Nakamura H."/>
            <person name="Ohtoshi R."/>
            <person name="Moran D.A.P."/>
            <person name="Shinohara A."/>
            <person name="Yoshida Y."/>
            <person name="Fujiwara M."/>
            <person name="Mori M."/>
            <person name="Tomita M."/>
            <person name="Arakawa K."/>
        </authorList>
    </citation>
    <scope>NUCLEOTIDE SEQUENCE [LARGE SCALE GENOMIC DNA]</scope>
</reference>
<dbReference type="CDD" id="cd03716">
    <property type="entry name" value="SOCS_ASB_like"/>
    <property type="match status" value="1"/>
</dbReference>
<dbReference type="OrthoDB" id="6436962at2759"/>
<gene>
    <name evidence="2" type="ORF">AVEN_97584_2</name>
</gene>
<proteinExistence type="predicted"/>
<dbReference type="SMART" id="SM00969">
    <property type="entry name" value="SOCS_box"/>
    <property type="match status" value="1"/>
</dbReference>
<dbReference type="EMBL" id="BGPR01000806">
    <property type="protein sequence ID" value="GBM36221.1"/>
    <property type="molecule type" value="Genomic_DNA"/>
</dbReference>
<protein>
    <recommendedName>
        <fullName evidence="1">SOCS box domain-containing protein</fullName>
    </recommendedName>
</protein>
<dbReference type="Proteomes" id="UP000499080">
    <property type="component" value="Unassembled WGS sequence"/>
</dbReference>
<evidence type="ECO:0000259" key="1">
    <source>
        <dbReference type="SMART" id="SM00969"/>
    </source>
</evidence>
<name>A0A4Y2F4Z8_ARAVE</name>
<dbReference type="Pfam" id="PF07525">
    <property type="entry name" value="SOCS_box"/>
    <property type="match status" value="1"/>
</dbReference>
<evidence type="ECO:0000313" key="3">
    <source>
        <dbReference type="Proteomes" id="UP000499080"/>
    </source>
</evidence>